<keyword evidence="5" id="KW-0460">Magnesium</keyword>
<dbReference type="Pfam" id="PF08335">
    <property type="entry name" value="GlnD_UR_UTase"/>
    <property type="match status" value="1"/>
</dbReference>
<feature type="compositionally biased region" description="Gly residues" evidence="7">
    <location>
        <begin position="487"/>
        <end position="497"/>
    </location>
</feature>
<dbReference type="SUPFAM" id="SSF81301">
    <property type="entry name" value="Nucleotidyltransferase"/>
    <property type="match status" value="1"/>
</dbReference>
<dbReference type="InterPro" id="IPR013546">
    <property type="entry name" value="PII_UdlTrfase/GS_AdlTrfase"/>
</dbReference>
<evidence type="ECO:0000259" key="9">
    <source>
        <dbReference type="Pfam" id="PF08335"/>
    </source>
</evidence>
<dbReference type="CDD" id="cd05401">
    <property type="entry name" value="NT_GlnE_GlnD_like"/>
    <property type="match status" value="1"/>
</dbReference>
<proteinExistence type="predicted"/>
<evidence type="ECO:0000256" key="2">
    <source>
        <dbReference type="ARBA" id="ARBA00022695"/>
    </source>
</evidence>
<keyword evidence="1" id="KW-0808">Transferase</keyword>
<dbReference type="InterPro" id="IPR005190">
    <property type="entry name" value="GlnE_rpt_dom"/>
</dbReference>
<keyword evidence="2 10" id="KW-0548">Nucleotidyltransferase</keyword>
<evidence type="ECO:0000256" key="1">
    <source>
        <dbReference type="ARBA" id="ARBA00022679"/>
    </source>
</evidence>
<dbReference type="PANTHER" id="PTHR30621">
    <property type="entry name" value="GLUTAMINE SYNTHETASE ADENYLYLTRANSFERASE"/>
    <property type="match status" value="1"/>
</dbReference>
<dbReference type="Proteomes" id="UP001174909">
    <property type="component" value="Unassembled WGS sequence"/>
</dbReference>
<name>A0AA35WIV6_GEOBA</name>
<dbReference type="GO" id="GO:0005524">
    <property type="term" value="F:ATP binding"/>
    <property type="evidence" value="ECO:0007669"/>
    <property type="project" value="UniProtKB-KW"/>
</dbReference>
<dbReference type="GO" id="GO:0000820">
    <property type="term" value="P:regulation of glutamine family amino acid metabolic process"/>
    <property type="evidence" value="ECO:0007669"/>
    <property type="project" value="TreeGrafter"/>
</dbReference>
<feature type="region of interest" description="Disordered" evidence="7">
    <location>
        <begin position="454"/>
        <end position="497"/>
    </location>
</feature>
<dbReference type="Pfam" id="PF03710">
    <property type="entry name" value="GlnE"/>
    <property type="match status" value="1"/>
</dbReference>
<evidence type="ECO:0000256" key="3">
    <source>
        <dbReference type="ARBA" id="ARBA00022741"/>
    </source>
</evidence>
<dbReference type="InterPro" id="IPR023057">
    <property type="entry name" value="GlnE"/>
</dbReference>
<dbReference type="InterPro" id="IPR043519">
    <property type="entry name" value="NT_sf"/>
</dbReference>
<keyword evidence="11" id="KW-1185">Reference proteome</keyword>
<evidence type="ECO:0000313" key="11">
    <source>
        <dbReference type="Proteomes" id="UP001174909"/>
    </source>
</evidence>
<evidence type="ECO:0000256" key="6">
    <source>
        <dbReference type="ARBA" id="ARBA00023268"/>
    </source>
</evidence>
<dbReference type="AlphaFoldDB" id="A0AA35WIV6"/>
<sequence>MQQLADDLPSRLALGDLVPTLLDVLSTTPDPDAALVGFCRYVAARTPQGRVRSRVQADPRLLDILLQILGTSPFLSEILIRNPEYLYWLRQRLDAPPPDRVDHDTELDRLLDNAQGVEQQVNVLKRFQRREMLGVAARDLFRMLNRESLTTTTTQLSNLADTIVDRTLRIAAAEATVKLGPLPGRFAVIGMGKLGGGDLNYSSDIDLIYVYDASDEEAGAAHGRYQKLGRRLTSLLSDHTAEGYLYRVDMRLRPMGQGGNLDVRAVRAPQGAGHRGDLDLGRRFVDMVTPFVYRKYLDHAAIEELARYKARADREHARHGDLDVNIKEGRGGIREVELFAQVFQLIYGGDRPTLRTGHTLTALDQLGALDFIETDVQEDLSTAYIFLRNIEHGLQAAEGQQTHSLSASARGLRALARRLGFDEIETLTAVLDRHRDRVHAIYANLFTTRRARKGWPGASCSACWPARSTTTSRDAHGSRRPARGEPGRGAAGDQGAGRGAVAGPVVLAQSPGEPAGVLIRLEKAVARAGAPAALYRTLLEDDELRRRLLIGLDAGDLFAARLAAYPELLDFLTAVDLDRDAFRAAVVAPSTR</sequence>
<evidence type="ECO:0000256" key="5">
    <source>
        <dbReference type="ARBA" id="ARBA00022842"/>
    </source>
</evidence>
<evidence type="ECO:0000313" key="10">
    <source>
        <dbReference type="EMBL" id="CAI8015417.1"/>
    </source>
</evidence>
<reference evidence="10" key="1">
    <citation type="submission" date="2023-03" db="EMBL/GenBank/DDBJ databases">
        <authorList>
            <person name="Steffen K."/>
            <person name="Cardenas P."/>
        </authorList>
    </citation>
    <scope>NUCLEOTIDE SEQUENCE</scope>
</reference>
<dbReference type="PANTHER" id="PTHR30621:SF0">
    <property type="entry name" value="BIFUNCTIONAL GLUTAMINE SYNTHETASE ADENYLYLTRANSFERASE_ADENYLYL-REMOVING ENZYME"/>
    <property type="match status" value="1"/>
</dbReference>
<keyword evidence="4" id="KW-0067">ATP-binding</keyword>
<keyword evidence="3" id="KW-0547">Nucleotide-binding</keyword>
<dbReference type="SUPFAM" id="SSF81593">
    <property type="entry name" value="Nucleotidyltransferase substrate binding subunit/domain"/>
    <property type="match status" value="1"/>
</dbReference>
<feature type="compositionally biased region" description="Basic and acidic residues" evidence="7">
    <location>
        <begin position="473"/>
        <end position="486"/>
    </location>
</feature>
<feature type="domain" description="Glutamate-ammonia ligase adenylyltransferase repeated" evidence="8">
    <location>
        <begin position="65"/>
        <end position="261"/>
    </location>
</feature>
<feature type="domain" description="PII-uridylyltransferase/Glutamine-synthetase adenylyltransferase" evidence="9">
    <location>
        <begin position="308"/>
        <end position="446"/>
    </location>
</feature>
<dbReference type="Gene3D" id="3.30.460.10">
    <property type="entry name" value="Beta Polymerase, domain 2"/>
    <property type="match status" value="1"/>
</dbReference>
<dbReference type="EMBL" id="CASHTH010001442">
    <property type="protein sequence ID" value="CAI8015417.1"/>
    <property type="molecule type" value="Genomic_DNA"/>
</dbReference>
<comment type="caution">
    <text evidence="10">The sequence shown here is derived from an EMBL/GenBank/DDBJ whole genome shotgun (WGS) entry which is preliminary data.</text>
</comment>
<organism evidence="10 11">
    <name type="scientific">Geodia barretti</name>
    <name type="common">Barrett's horny sponge</name>
    <dbReference type="NCBI Taxonomy" id="519541"/>
    <lineage>
        <taxon>Eukaryota</taxon>
        <taxon>Metazoa</taxon>
        <taxon>Porifera</taxon>
        <taxon>Demospongiae</taxon>
        <taxon>Heteroscleromorpha</taxon>
        <taxon>Tetractinellida</taxon>
        <taxon>Astrophorina</taxon>
        <taxon>Geodiidae</taxon>
        <taxon>Geodia</taxon>
    </lineage>
</organism>
<protein>
    <submittedName>
        <fullName evidence="10">Bifunctional glutamine synthetase adenylyltransferase/adenylyl-removing enzyme</fullName>
    </submittedName>
</protein>
<dbReference type="Gene3D" id="1.20.120.330">
    <property type="entry name" value="Nucleotidyltransferases domain 2"/>
    <property type="match status" value="1"/>
</dbReference>
<evidence type="ECO:0000256" key="7">
    <source>
        <dbReference type="SAM" id="MobiDB-lite"/>
    </source>
</evidence>
<evidence type="ECO:0000256" key="4">
    <source>
        <dbReference type="ARBA" id="ARBA00022840"/>
    </source>
</evidence>
<dbReference type="GO" id="GO:0005829">
    <property type="term" value="C:cytosol"/>
    <property type="evidence" value="ECO:0007669"/>
    <property type="project" value="TreeGrafter"/>
</dbReference>
<accession>A0AA35WIV6</accession>
<gene>
    <name evidence="10" type="ORF">GBAR_LOCUS9547</name>
</gene>
<keyword evidence="6" id="KW-0511">Multifunctional enzyme</keyword>
<dbReference type="GO" id="GO:0008882">
    <property type="term" value="F:[glutamate-ammonia-ligase] adenylyltransferase activity"/>
    <property type="evidence" value="ECO:0007669"/>
    <property type="project" value="InterPro"/>
</dbReference>
<evidence type="ECO:0000259" key="8">
    <source>
        <dbReference type="Pfam" id="PF03710"/>
    </source>
</evidence>